<proteinExistence type="predicted"/>
<name>A0A2R6X6I6_MARPO</name>
<evidence type="ECO:0000313" key="1">
    <source>
        <dbReference type="EMBL" id="PTQ41711.1"/>
    </source>
</evidence>
<accession>A0A2R6X6I6</accession>
<gene>
    <name evidence="1" type="ORF">MARPO_0033s0107</name>
</gene>
<sequence>MRCLSPCAAGVVMWQDRSSSPLSGIYSFVCVGENPVCEPSFTHELHNPQRELQNQHLTSPSLTCQQLHAPSYNEVYTNMYQLGS</sequence>
<evidence type="ECO:0000313" key="2">
    <source>
        <dbReference type="Proteomes" id="UP000244005"/>
    </source>
</evidence>
<reference evidence="2" key="1">
    <citation type="journal article" date="2017" name="Cell">
        <title>Insights into land plant evolution garnered from the Marchantia polymorpha genome.</title>
        <authorList>
            <person name="Bowman J.L."/>
            <person name="Kohchi T."/>
            <person name="Yamato K.T."/>
            <person name="Jenkins J."/>
            <person name="Shu S."/>
            <person name="Ishizaki K."/>
            <person name="Yamaoka S."/>
            <person name="Nishihama R."/>
            <person name="Nakamura Y."/>
            <person name="Berger F."/>
            <person name="Adam C."/>
            <person name="Aki S.S."/>
            <person name="Althoff F."/>
            <person name="Araki T."/>
            <person name="Arteaga-Vazquez M.A."/>
            <person name="Balasubrmanian S."/>
            <person name="Barry K."/>
            <person name="Bauer D."/>
            <person name="Boehm C.R."/>
            <person name="Briginshaw L."/>
            <person name="Caballero-Perez J."/>
            <person name="Catarino B."/>
            <person name="Chen F."/>
            <person name="Chiyoda S."/>
            <person name="Chovatia M."/>
            <person name="Davies K.M."/>
            <person name="Delmans M."/>
            <person name="Demura T."/>
            <person name="Dierschke T."/>
            <person name="Dolan L."/>
            <person name="Dorantes-Acosta A.E."/>
            <person name="Eklund D.M."/>
            <person name="Florent S.N."/>
            <person name="Flores-Sandoval E."/>
            <person name="Fujiyama A."/>
            <person name="Fukuzawa H."/>
            <person name="Galik B."/>
            <person name="Grimanelli D."/>
            <person name="Grimwood J."/>
            <person name="Grossniklaus U."/>
            <person name="Hamada T."/>
            <person name="Haseloff J."/>
            <person name="Hetherington A.J."/>
            <person name="Higo A."/>
            <person name="Hirakawa Y."/>
            <person name="Hundley H.N."/>
            <person name="Ikeda Y."/>
            <person name="Inoue K."/>
            <person name="Inoue S.I."/>
            <person name="Ishida S."/>
            <person name="Jia Q."/>
            <person name="Kakita M."/>
            <person name="Kanazawa T."/>
            <person name="Kawai Y."/>
            <person name="Kawashima T."/>
            <person name="Kennedy M."/>
            <person name="Kinose K."/>
            <person name="Kinoshita T."/>
            <person name="Kohara Y."/>
            <person name="Koide E."/>
            <person name="Komatsu K."/>
            <person name="Kopischke S."/>
            <person name="Kubo M."/>
            <person name="Kyozuka J."/>
            <person name="Lagercrantz U."/>
            <person name="Lin S.S."/>
            <person name="Lindquist E."/>
            <person name="Lipzen A.M."/>
            <person name="Lu C.W."/>
            <person name="De Luna E."/>
            <person name="Martienssen R.A."/>
            <person name="Minamino N."/>
            <person name="Mizutani M."/>
            <person name="Mizutani M."/>
            <person name="Mochizuki N."/>
            <person name="Monte I."/>
            <person name="Mosher R."/>
            <person name="Nagasaki H."/>
            <person name="Nakagami H."/>
            <person name="Naramoto S."/>
            <person name="Nishitani K."/>
            <person name="Ohtani M."/>
            <person name="Okamoto T."/>
            <person name="Okumura M."/>
            <person name="Phillips J."/>
            <person name="Pollak B."/>
            <person name="Reinders A."/>
            <person name="Rovekamp M."/>
            <person name="Sano R."/>
            <person name="Sawa S."/>
            <person name="Schmid M.W."/>
            <person name="Shirakawa M."/>
            <person name="Solano R."/>
            <person name="Spunde A."/>
            <person name="Suetsugu N."/>
            <person name="Sugano S."/>
            <person name="Sugiyama A."/>
            <person name="Sun R."/>
            <person name="Suzuki Y."/>
            <person name="Takenaka M."/>
            <person name="Takezawa D."/>
            <person name="Tomogane H."/>
            <person name="Tsuzuki M."/>
            <person name="Ueda T."/>
            <person name="Umeda M."/>
            <person name="Ward J.M."/>
            <person name="Watanabe Y."/>
            <person name="Yazaki K."/>
            <person name="Yokoyama R."/>
            <person name="Yoshitake Y."/>
            <person name="Yotsui I."/>
            <person name="Zachgo S."/>
            <person name="Schmutz J."/>
        </authorList>
    </citation>
    <scope>NUCLEOTIDE SEQUENCE [LARGE SCALE GENOMIC DNA]</scope>
    <source>
        <strain evidence="2">Tak-1</strain>
    </source>
</reference>
<organism evidence="1 2">
    <name type="scientific">Marchantia polymorpha</name>
    <name type="common">Common liverwort</name>
    <name type="synonym">Marchantia aquatica</name>
    <dbReference type="NCBI Taxonomy" id="3197"/>
    <lineage>
        <taxon>Eukaryota</taxon>
        <taxon>Viridiplantae</taxon>
        <taxon>Streptophyta</taxon>
        <taxon>Embryophyta</taxon>
        <taxon>Marchantiophyta</taxon>
        <taxon>Marchantiopsida</taxon>
        <taxon>Marchantiidae</taxon>
        <taxon>Marchantiales</taxon>
        <taxon>Marchantiaceae</taxon>
        <taxon>Marchantia</taxon>
    </lineage>
</organism>
<dbReference type="AlphaFoldDB" id="A0A2R6X6I6"/>
<keyword evidence="2" id="KW-1185">Reference proteome</keyword>
<protein>
    <submittedName>
        <fullName evidence="1">Uncharacterized protein</fullName>
    </submittedName>
</protein>
<dbReference type="EMBL" id="KZ772705">
    <property type="protein sequence ID" value="PTQ41711.1"/>
    <property type="molecule type" value="Genomic_DNA"/>
</dbReference>
<dbReference type="Proteomes" id="UP000244005">
    <property type="component" value="Unassembled WGS sequence"/>
</dbReference>